<evidence type="ECO:0000313" key="11">
    <source>
        <dbReference type="EMBL" id="TDT42967.1"/>
    </source>
</evidence>
<proteinExistence type="inferred from homology"/>
<dbReference type="GO" id="GO:0005886">
    <property type="term" value="C:plasma membrane"/>
    <property type="evidence" value="ECO:0007669"/>
    <property type="project" value="UniProtKB-SubCell"/>
</dbReference>
<dbReference type="RefSeq" id="WP_424955217.1">
    <property type="nucleotide sequence ID" value="NZ_SOAX01000002.1"/>
</dbReference>
<dbReference type="InterPro" id="IPR003400">
    <property type="entry name" value="ExbD"/>
</dbReference>
<evidence type="ECO:0000256" key="1">
    <source>
        <dbReference type="ARBA" id="ARBA00004162"/>
    </source>
</evidence>
<evidence type="ECO:0000256" key="7">
    <source>
        <dbReference type="ARBA" id="ARBA00022989"/>
    </source>
</evidence>
<feature type="transmembrane region" description="Helical" evidence="10">
    <location>
        <begin position="21"/>
        <end position="39"/>
    </location>
</feature>
<keyword evidence="8 10" id="KW-0472">Membrane</keyword>
<evidence type="ECO:0000256" key="6">
    <source>
        <dbReference type="ARBA" id="ARBA00022692"/>
    </source>
</evidence>
<name>A0A4R7JZB1_9GAMM</name>
<protein>
    <recommendedName>
        <fullName evidence="10">Tol-Pal system protein TolR</fullName>
    </recommendedName>
</protein>
<dbReference type="PANTHER" id="PTHR30558:SF7">
    <property type="entry name" value="TOL-PAL SYSTEM PROTEIN TOLR"/>
    <property type="match status" value="1"/>
</dbReference>
<keyword evidence="5 10" id="KW-0132">Cell division</keyword>
<keyword evidence="12" id="KW-1185">Reference proteome</keyword>
<dbReference type="Proteomes" id="UP000295830">
    <property type="component" value="Unassembled WGS sequence"/>
</dbReference>
<dbReference type="Pfam" id="PF02472">
    <property type="entry name" value="ExbD"/>
    <property type="match status" value="1"/>
</dbReference>
<evidence type="ECO:0000256" key="9">
    <source>
        <dbReference type="ARBA" id="ARBA00023306"/>
    </source>
</evidence>
<evidence type="ECO:0000256" key="8">
    <source>
        <dbReference type="ARBA" id="ARBA00023136"/>
    </source>
</evidence>
<keyword evidence="6 10" id="KW-0812">Transmembrane</keyword>
<dbReference type="GO" id="GO:0015031">
    <property type="term" value="P:protein transport"/>
    <property type="evidence" value="ECO:0007669"/>
    <property type="project" value="InterPro"/>
</dbReference>
<evidence type="ECO:0000256" key="2">
    <source>
        <dbReference type="ARBA" id="ARBA00005811"/>
    </source>
</evidence>
<dbReference type="NCBIfam" id="TIGR02801">
    <property type="entry name" value="tolR"/>
    <property type="match status" value="1"/>
</dbReference>
<keyword evidence="9 10" id="KW-0131">Cell cycle</keyword>
<comment type="subunit">
    <text evidence="10">The Tol-Pal system is composed of five core proteins: the inner membrane proteins TolA, TolQ and TolR, the periplasmic protein TolB and the outer membrane protein Pal. They form a network linking the inner and outer membranes and the peptidoglycan layer.</text>
</comment>
<evidence type="ECO:0000256" key="5">
    <source>
        <dbReference type="ARBA" id="ARBA00022618"/>
    </source>
</evidence>
<dbReference type="HAMAP" id="MF_02203">
    <property type="entry name" value="TolR"/>
    <property type="match status" value="1"/>
</dbReference>
<keyword evidence="4 10" id="KW-0997">Cell inner membrane</keyword>
<comment type="caution">
    <text evidence="11">The sequence shown here is derived from an EMBL/GenBank/DDBJ whole genome shotgun (WGS) entry which is preliminary data.</text>
</comment>
<reference evidence="11 12" key="1">
    <citation type="submission" date="2019-03" db="EMBL/GenBank/DDBJ databases">
        <title>Genomic Encyclopedia of Type Strains, Phase IV (KMG-IV): sequencing the most valuable type-strain genomes for metagenomic binning, comparative biology and taxonomic classification.</title>
        <authorList>
            <person name="Goeker M."/>
        </authorList>
    </citation>
    <scope>NUCLEOTIDE SEQUENCE [LARGE SCALE GENOMIC DNA]</scope>
    <source>
        <strain evidence="11 12">DSM 15505</strain>
    </source>
</reference>
<gene>
    <name evidence="10" type="primary">tolR</name>
    <name evidence="11" type="ORF">DES49_0771</name>
</gene>
<keyword evidence="7 10" id="KW-1133">Transmembrane helix</keyword>
<comment type="function">
    <text evidence="10">Part of the Tol-Pal system, which plays a role in outer membrane invagination during cell division and is important for maintaining outer membrane integrity.</text>
</comment>
<comment type="subcellular location">
    <subcellularLocation>
        <location evidence="10">Cell inner membrane</location>
        <topology evidence="10">Single-pass membrane protein</topology>
    </subcellularLocation>
    <subcellularLocation>
        <location evidence="1">Cell membrane</location>
        <topology evidence="1">Single-pass membrane protein</topology>
    </subcellularLocation>
</comment>
<evidence type="ECO:0000256" key="10">
    <source>
        <dbReference type="HAMAP-Rule" id="MF_02203"/>
    </source>
</evidence>
<dbReference type="PANTHER" id="PTHR30558">
    <property type="entry name" value="EXBD MEMBRANE COMPONENT OF PMF-DRIVEN MACROMOLECULE IMPORT SYSTEM"/>
    <property type="match status" value="1"/>
</dbReference>
<dbReference type="GO" id="GO:0022857">
    <property type="term" value="F:transmembrane transporter activity"/>
    <property type="evidence" value="ECO:0007669"/>
    <property type="project" value="InterPro"/>
</dbReference>
<evidence type="ECO:0000256" key="4">
    <source>
        <dbReference type="ARBA" id="ARBA00022519"/>
    </source>
</evidence>
<dbReference type="InterPro" id="IPR014168">
    <property type="entry name" value="Tol-Pal_TolR"/>
</dbReference>
<sequence>MDMSPRKSRRPQMSEMNVVPYIDVMLVLLVIFMITAPMLTQGVNVELPSTEAEPLPVDQNNEPVIVSVDSNGGYYLEVGEDRSDPKPMNQIVEEVSTILAERSDANVYVRGDQHVRYGVVIRLMSALQVAGASEVGLITDPPRED</sequence>
<organism evidence="11 12">
    <name type="scientific">Halospina denitrificans</name>
    <dbReference type="NCBI Taxonomy" id="332522"/>
    <lineage>
        <taxon>Bacteria</taxon>
        <taxon>Pseudomonadati</taxon>
        <taxon>Pseudomonadota</taxon>
        <taxon>Gammaproteobacteria</taxon>
        <taxon>Halospina</taxon>
    </lineage>
</organism>
<evidence type="ECO:0000313" key="12">
    <source>
        <dbReference type="Proteomes" id="UP000295830"/>
    </source>
</evidence>
<dbReference type="EMBL" id="SOAX01000002">
    <property type="protein sequence ID" value="TDT42967.1"/>
    <property type="molecule type" value="Genomic_DNA"/>
</dbReference>
<evidence type="ECO:0000256" key="3">
    <source>
        <dbReference type="ARBA" id="ARBA00022475"/>
    </source>
</evidence>
<dbReference type="AlphaFoldDB" id="A0A4R7JZB1"/>
<dbReference type="Gene3D" id="3.30.420.270">
    <property type="match status" value="1"/>
</dbReference>
<dbReference type="GO" id="GO:0051301">
    <property type="term" value="P:cell division"/>
    <property type="evidence" value="ECO:0007669"/>
    <property type="project" value="UniProtKB-UniRule"/>
</dbReference>
<comment type="similarity">
    <text evidence="2 10">Belongs to the ExbD/TolR family.</text>
</comment>
<accession>A0A4R7JZB1</accession>
<keyword evidence="3 10" id="KW-1003">Cell membrane</keyword>